<dbReference type="InterPro" id="IPR000182">
    <property type="entry name" value="GNAT_dom"/>
</dbReference>
<dbReference type="PROSITE" id="PS51186">
    <property type="entry name" value="GNAT"/>
    <property type="match status" value="1"/>
</dbReference>
<evidence type="ECO:0000259" key="1">
    <source>
        <dbReference type="PROSITE" id="PS51186"/>
    </source>
</evidence>
<accession>A0A1W1VQE6</accession>
<dbReference type="OrthoDB" id="2350893at2"/>
<dbReference type="AlphaFoldDB" id="A0A1W1VQE6"/>
<sequence>MTPDLLPRIAAVEAEAHAAYAAWGEAAHFGPLVAVHAGLDLPVNTGWHSGKGPLSEADLSAFEAFCRAHGQPTVLHVLSHTAPTLLSRLGPRGYALTTALHLYTRPLTPLPPPPALPVREAADAPAWADLASRAFGPGSEAIMRLNAHLPGVHLLTAEVDGTPAGVAALRAQQGVAALYSTATLPTARGCGAQTALLAARLHLAARLGADMASVFVTPGTGSERNVCRAGFGLAGMRLTFTRE</sequence>
<dbReference type="STRING" id="695939.SAMN00790413_02898"/>
<dbReference type="SUPFAM" id="SSF55729">
    <property type="entry name" value="Acyl-CoA N-acyltransferases (Nat)"/>
    <property type="match status" value="1"/>
</dbReference>
<dbReference type="RefSeq" id="WP_084050139.1">
    <property type="nucleotide sequence ID" value="NZ_FWWU01000009.1"/>
</dbReference>
<organism evidence="2 3">
    <name type="scientific">Deinococcus hopiensis KR-140</name>
    <dbReference type="NCBI Taxonomy" id="695939"/>
    <lineage>
        <taxon>Bacteria</taxon>
        <taxon>Thermotogati</taxon>
        <taxon>Deinococcota</taxon>
        <taxon>Deinococci</taxon>
        <taxon>Deinococcales</taxon>
        <taxon>Deinococcaceae</taxon>
        <taxon>Deinococcus</taxon>
    </lineage>
</organism>
<proteinExistence type="predicted"/>
<protein>
    <recommendedName>
        <fullName evidence="1">N-acetyltransferase domain-containing protein</fullName>
    </recommendedName>
</protein>
<dbReference type="Proteomes" id="UP000192582">
    <property type="component" value="Unassembled WGS sequence"/>
</dbReference>
<dbReference type="Gene3D" id="3.40.630.30">
    <property type="match status" value="1"/>
</dbReference>
<name>A0A1W1VQE6_9DEIO</name>
<dbReference type="Pfam" id="PF00583">
    <property type="entry name" value="Acetyltransf_1"/>
    <property type="match status" value="1"/>
</dbReference>
<evidence type="ECO:0000313" key="3">
    <source>
        <dbReference type="Proteomes" id="UP000192582"/>
    </source>
</evidence>
<feature type="domain" description="N-acetyltransferase" evidence="1">
    <location>
        <begin position="114"/>
        <end position="243"/>
    </location>
</feature>
<gene>
    <name evidence="2" type="ORF">SAMN00790413_02898</name>
</gene>
<dbReference type="EMBL" id="FWWU01000009">
    <property type="protein sequence ID" value="SMB95579.1"/>
    <property type="molecule type" value="Genomic_DNA"/>
</dbReference>
<dbReference type="GO" id="GO:0016747">
    <property type="term" value="F:acyltransferase activity, transferring groups other than amino-acyl groups"/>
    <property type="evidence" value="ECO:0007669"/>
    <property type="project" value="InterPro"/>
</dbReference>
<dbReference type="InterPro" id="IPR016181">
    <property type="entry name" value="Acyl_CoA_acyltransferase"/>
</dbReference>
<evidence type="ECO:0000313" key="2">
    <source>
        <dbReference type="EMBL" id="SMB95579.1"/>
    </source>
</evidence>
<keyword evidence="3" id="KW-1185">Reference proteome</keyword>
<reference evidence="2 3" key="1">
    <citation type="submission" date="2017-04" db="EMBL/GenBank/DDBJ databases">
        <authorList>
            <person name="Afonso C.L."/>
            <person name="Miller P.J."/>
            <person name="Scott M.A."/>
            <person name="Spackman E."/>
            <person name="Goraichik I."/>
            <person name="Dimitrov K.M."/>
            <person name="Suarez D.L."/>
            <person name="Swayne D.E."/>
        </authorList>
    </citation>
    <scope>NUCLEOTIDE SEQUENCE [LARGE SCALE GENOMIC DNA]</scope>
    <source>
        <strain evidence="2 3">KR-140</strain>
    </source>
</reference>